<dbReference type="AlphaFoldDB" id="A0A9D1GUN9"/>
<accession>A0A9D1GUN9</accession>
<feature type="region of interest" description="Disordered" evidence="1">
    <location>
        <begin position="49"/>
        <end position="69"/>
    </location>
</feature>
<name>A0A9D1GUN9_9ACTN</name>
<proteinExistence type="predicted"/>
<dbReference type="Proteomes" id="UP000886842">
    <property type="component" value="Unassembled WGS sequence"/>
</dbReference>
<protein>
    <submittedName>
        <fullName evidence="2">Uncharacterized protein</fullName>
    </submittedName>
</protein>
<organism evidence="2 3">
    <name type="scientific">Candidatus Avipropionibacterium avicola</name>
    <dbReference type="NCBI Taxonomy" id="2840701"/>
    <lineage>
        <taxon>Bacteria</taxon>
        <taxon>Bacillati</taxon>
        <taxon>Actinomycetota</taxon>
        <taxon>Actinomycetes</taxon>
        <taxon>Propionibacteriales</taxon>
        <taxon>Propionibacteriaceae</taxon>
        <taxon>Propionibacteriaceae incertae sedis</taxon>
        <taxon>Candidatus Avipropionibacterium</taxon>
    </lineage>
</organism>
<comment type="caution">
    <text evidence="2">The sequence shown here is derived from an EMBL/GenBank/DDBJ whole genome shotgun (WGS) entry which is preliminary data.</text>
</comment>
<gene>
    <name evidence="2" type="ORF">IAA98_00810</name>
</gene>
<evidence type="ECO:0000256" key="1">
    <source>
        <dbReference type="SAM" id="MobiDB-lite"/>
    </source>
</evidence>
<sequence>MEINKIEFVKGRVRHGLPALLTCSDAFGGVVLSMSHAANGFGPAGDVNDSFVVDPTHPTPSGRPGSPPV</sequence>
<reference evidence="2" key="1">
    <citation type="submission" date="2020-10" db="EMBL/GenBank/DDBJ databases">
        <authorList>
            <person name="Gilroy R."/>
        </authorList>
    </citation>
    <scope>NUCLEOTIDE SEQUENCE</scope>
    <source>
        <strain evidence="2">ChiGjej1B1-24693</strain>
    </source>
</reference>
<evidence type="ECO:0000313" key="2">
    <source>
        <dbReference type="EMBL" id="HIT74108.1"/>
    </source>
</evidence>
<reference evidence="2" key="2">
    <citation type="journal article" date="2021" name="PeerJ">
        <title>Extensive microbial diversity within the chicken gut microbiome revealed by metagenomics and culture.</title>
        <authorList>
            <person name="Gilroy R."/>
            <person name="Ravi A."/>
            <person name="Getino M."/>
            <person name="Pursley I."/>
            <person name="Horton D.L."/>
            <person name="Alikhan N.F."/>
            <person name="Baker D."/>
            <person name="Gharbi K."/>
            <person name="Hall N."/>
            <person name="Watson M."/>
            <person name="Adriaenssens E.M."/>
            <person name="Foster-Nyarko E."/>
            <person name="Jarju S."/>
            <person name="Secka A."/>
            <person name="Antonio M."/>
            <person name="Oren A."/>
            <person name="Chaudhuri R.R."/>
            <person name="La Ragione R."/>
            <person name="Hildebrand F."/>
            <person name="Pallen M.J."/>
        </authorList>
    </citation>
    <scope>NUCLEOTIDE SEQUENCE</scope>
    <source>
        <strain evidence="2">ChiGjej1B1-24693</strain>
    </source>
</reference>
<evidence type="ECO:0000313" key="3">
    <source>
        <dbReference type="Proteomes" id="UP000886842"/>
    </source>
</evidence>
<dbReference type="EMBL" id="DVLP01000025">
    <property type="protein sequence ID" value="HIT74108.1"/>
    <property type="molecule type" value="Genomic_DNA"/>
</dbReference>